<evidence type="ECO:0000313" key="2">
    <source>
        <dbReference type="EMBL" id="EDY20806.1"/>
    </source>
</evidence>
<dbReference type="AlphaFoldDB" id="B4CZB5"/>
<dbReference type="InParanoid" id="B4CZB5"/>
<gene>
    <name evidence="2" type="ORF">CfE428DRAFT_2003</name>
</gene>
<dbReference type="eggNOG" id="COG4252">
    <property type="taxonomic scope" value="Bacteria"/>
</dbReference>
<organism evidence="2 3">
    <name type="scientific">Chthoniobacter flavus Ellin428</name>
    <dbReference type="NCBI Taxonomy" id="497964"/>
    <lineage>
        <taxon>Bacteria</taxon>
        <taxon>Pseudomonadati</taxon>
        <taxon>Verrucomicrobiota</taxon>
        <taxon>Spartobacteria</taxon>
        <taxon>Chthoniobacterales</taxon>
        <taxon>Chthoniobacteraceae</taxon>
        <taxon>Chthoniobacter</taxon>
    </lineage>
</organism>
<dbReference type="EMBL" id="ABVL01000004">
    <property type="protein sequence ID" value="EDY20806.1"/>
    <property type="molecule type" value="Genomic_DNA"/>
</dbReference>
<dbReference type="STRING" id="497964.CfE428DRAFT_2003"/>
<evidence type="ECO:0000313" key="3">
    <source>
        <dbReference type="Proteomes" id="UP000005824"/>
    </source>
</evidence>
<dbReference type="Proteomes" id="UP000005824">
    <property type="component" value="Unassembled WGS sequence"/>
</dbReference>
<protein>
    <submittedName>
        <fullName evidence="2">Putative Chase2 sensor protein</fullName>
    </submittedName>
</protein>
<dbReference type="Pfam" id="PF05226">
    <property type="entry name" value="CHASE2"/>
    <property type="match status" value="1"/>
</dbReference>
<comment type="caution">
    <text evidence="2">The sequence shown here is derived from an EMBL/GenBank/DDBJ whole genome shotgun (WGS) entry which is preliminary data.</text>
</comment>
<dbReference type="RefSeq" id="WP_006979328.1">
    <property type="nucleotide sequence ID" value="NZ_ABVL01000004.1"/>
</dbReference>
<feature type="domain" description="CHASE2" evidence="1">
    <location>
        <begin position="20"/>
        <end position="323"/>
    </location>
</feature>
<evidence type="ECO:0000259" key="1">
    <source>
        <dbReference type="SMART" id="SM01080"/>
    </source>
</evidence>
<sequence>MICLLCTAAVAVLYVQGWFYGDAERTSRDWLLTNTAARRLPADPRIVLLGIDEATRSLDAVFSDDLEKSPTLRLMKEGFPWKREVYAAIVDRLADAGASAIIFDIVFPAEKPGDDVFRAALLRHRDKVVIGSNLIDKRYILPAETLQPPPDGPSWIGFVNIRADADGLVRHIYYRTSVEEYFGIPASDHTREIFSLAARGLEKAGLVDRLPPGHRPVIFRYSEDVVPHSLHEIFVDAQWNAPPYNHGELFRDKIVVIGNTEQASEDRVQTPYGITSGVNIHLNALNSALKGDFLTDLSTQANLAPRCAWGDHGVAARRLGAAAAPASLRPSPSPFWPTTRSRRTWRITTTSFPRF</sequence>
<dbReference type="SMART" id="SM01080">
    <property type="entry name" value="CHASE2"/>
    <property type="match status" value="1"/>
</dbReference>
<name>B4CZB5_9BACT</name>
<dbReference type="InterPro" id="IPR007890">
    <property type="entry name" value="CHASE2"/>
</dbReference>
<keyword evidence="3" id="KW-1185">Reference proteome</keyword>
<accession>B4CZB5</accession>
<reference evidence="2 3" key="1">
    <citation type="journal article" date="2011" name="J. Bacteriol.">
        <title>Genome sequence of Chthoniobacter flavus Ellin428, an aerobic heterotrophic soil bacterium.</title>
        <authorList>
            <person name="Kant R."/>
            <person name="van Passel M.W."/>
            <person name="Palva A."/>
            <person name="Lucas S."/>
            <person name="Lapidus A."/>
            <person name="Glavina Del Rio T."/>
            <person name="Dalin E."/>
            <person name="Tice H."/>
            <person name="Bruce D."/>
            <person name="Goodwin L."/>
            <person name="Pitluck S."/>
            <person name="Larimer F.W."/>
            <person name="Land M.L."/>
            <person name="Hauser L."/>
            <person name="Sangwan P."/>
            <person name="de Vos W.M."/>
            <person name="Janssen P.H."/>
            <person name="Smidt H."/>
        </authorList>
    </citation>
    <scope>NUCLEOTIDE SEQUENCE [LARGE SCALE GENOMIC DNA]</scope>
    <source>
        <strain evidence="2 3">Ellin428</strain>
    </source>
</reference>
<proteinExistence type="predicted"/>